<dbReference type="Pfam" id="PF12697">
    <property type="entry name" value="Abhydrolase_6"/>
    <property type="match status" value="1"/>
</dbReference>
<dbReference type="AlphaFoldDB" id="A0A4R4Z6V1"/>
<dbReference type="OrthoDB" id="3249793at2"/>
<comment type="caution">
    <text evidence="2">The sequence shown here is derived from an EMBL/GenBank/DDBJ whole genome shotgun (WGS) entry which is preliminary data.</text>
</comment>
<organism evidence="2 3">
    <name type="scientific">Kribbella antibiotica</name>
    <dbReference type="NCBI Taxonomy" id="190195"/>
    <lineage>
        <taxon>Bacteria</taxon>
        <taxon>Bacillati</taxon>
        <taxon>Actinomycetota</taxon>
        <taxon>Actinomycetes</taxon>
        <taxon>Propionibacteriales</taxon>
        <taxon>Kribbellaceae</taxon>
        <taxon>Kribbella</taxon>
    </lineage>
</organism>
<dbReference type="RefSeq" id="WP_132172496.1">
    <property type="nucleotide sequence ID" value="NZ_SMKX01000097.1"/>
</dbReference>
<reference evidence="2 3" key="1">
    <citation type="submission" date="2019-03" db="EMBL/GenBank/DDBJ databases">
        <title>Draft genome sequences of novel Actinobacteria.</title>
        <authorList>
            <person name="Sahin N."/>
            <person name="Ay H."/>
            <person name="Saygin H."/>
        </authorList>
    </citation>
    <scope>NUCLEOTIDE SEQUENCE [LARGE SCALE GENOMIC DNA]</scope>
    <source>
        <strain evidence="2 3">JCM 13523</strain>
    </source>
</reference>
<dbReference type="PANTHER" id="PTHR43689">
    <property type="entry name" value="HYDROLASE"/>
    <property type="match status" value="1"/>
</dbReference>
<dbReference type="InterPro" id="IPR000073">
    <property type="entry name" value="AB_hydrolase_1"/>
</dbReference>
<evidence type="ECO:0000313" key="2">
    <source>
        <dbReference type="EMBL" id="TDD53863.1"/>
    </source>
</evidence>
<gene>
    <name evidence="2" type="ORF">E1263_27610</name>
</gene>
<proteinExistence type="predicted"/>
<accession>A0A4R4Z6V1</accession>
<dbReference type="SUPFAM" id="SSF53474">
    <property type="entry name" value="alpha/beta-Hydrolases"/>
    <property type="match status" value="1"/>
</dbReference>
<feature type="domain" description="AB hydrolase-1" evidence="1">
    <location>
        <begin position="36"/>
        <end position="258"/>
    </location>
</feature>
<evidence type="ECO:0000259" key="1">
    <source>
        <dbReference type="Pfam" id="PF12697"/>
    </source>
</evidence>
<dbReference type="GO" id="GO:0016787">
    <property type="term" value="F:hydrolase activity"/>
    <property type="evidence" value="ECO:0007669"/>
    <property type="project" value="UniProtKB-KW"/>
</dbReference>
<name>A0A4R4Z6V1_9ACTN</name>
<dbReference type="PRINTS" id="PR00111">
    <property type="entry name" value="ABHYDROLASE"/>
</dbReference>
<dbReference type="Gene3D" id="3.40.50.1820">
    <property type="entry name" value="alpha/beta hydrolase"/>
    <property type="match status" value="1"/>
</dbReference>
<keyword evidence="2" id="KW-0378">Hydrolase</keyword>
<dbReference type="PANTHER" id="PTHR43689:SF8">
    <property type="entry name" value="ALPHA_BETA-HYDROLASES SUPERFAMILY PROTEIN"/>
    <property type="match status" value="1"/>
</dbReference>
<dbReference type="EMBL" id="SMKX01000097">
    <property type="protein sequence ID" value="TDD53863.1"/>
    <property type="molecule type" value="Genomic_DNA"/>
</dbReference>
<dbReference type="Proteomes" id="UP000295124">
    <property type="component" value="Unassembled WGS sequence"/>
</dbReference>
<keyword evidence="3" id="KW-1185">Reference proteome</keyword>
<sequence>MTTTTAPPAVRTIPLASGQELTFAEYGQNTDSTAVLVLHAGAGPATVAGFAAATSEHAYVIAPTYPGFEGTPRAESTDSVADLAEAYLDLIDILELDHVFVVGNSLGAWVATEIALRDNHGRVSALTLIGATGIEPTWPLEVADPRKEGPVRTGELAYHDPKFRDDPSALTDEQRATFFANASTAVVYGGEKFYDPKLAARQHRVTIPVLVLAGEQDGISPVKYQRAVAAGFPRSTFRTIPQAAHFPHIEQPAAVFAAINDFVQSKVKPDSK</sequence>
<protein>
    <submittedName>
        <fullName evidence="2">Alpha/beta hydrolase</fullName>
    </submittedName>
</protein>
<evidence type="ECO:0000313" key="3">
    <source>
        <dbReference type="Proteomes" id="UP000295124"/>
    </source>
</evidence>
<dbReference type="InterPro" id="IPR029058">
    <property type="entry name" value="AB_hydrolase_fold"/>
</dbReference>